<proteinExistence type="inferred from homology"/>
<protein>
    <recommendedName>
        <fullName evidence="6">V-type proton ATPase subunit C</fullName>
    </recommendedName>
</protein>
<gene>
    <name evidence="7" type="ORF">COCSUDRAFT_64225</name>
</gene>
<dbReference type="InterPro" id="IPR036132">
    <property type="entry name" value="Vac_ATP_synth_c_sf"/>
</dbReference>
<dbReference type="CDD" id="cd14785">
    <property type="entry name" value="V-ATPase_C"/>
    <property type="match status" value="1"/>
</dbReference>
<comment type="caution">
    <text evidence="7">The sequence shown here is derived from an EMBL/GenBank/DDBJ whole genome shotgun (WGS) entry which is preliminary data.</text>
</comment>
<evidence type="ECO:0000256" key="4">
    <source>
        <dbReference type="ARBA" id="ARBA00023065"/>
    </source>
</evidence>
<keyword evidence="4 6" id="KW-0406">Ion transport</keyword>
<dbReference type="Gene3D" id="1.20.1460.10">
    <property type="entry name" value="subunit c (vma5p) of the yeast v-atpase, domain 2"/>
    <property type="match status" value="1"/>
</dbReference>
<dbReference type="GO" id="GO:0046961">
    <property type="term" value="F:proton-transporting ATPase activity, rotational mechanism"/>
    <property type="evidence" value="ECO:0007669"/>
    <property type="project" value="InterPro"/>
</dbReference>
<evidence type="ECO:0000256" key="1">
    <source>
        <dbReference type="ARBA" id="ARBA00006138"/>
    </source>
</evidence>
<keyword evidence="2 6" id="KW-0813">Transport</keyword>
<comment type="function">
    <text evidence="6">Subunit of the V1 complex of vacuolar(H+)-ATPase (V-ATPase), a multisubunit enzyme composed of a peripheral complex (V1) that hydrolyzes ATP and a membrane integral complex (V0) that translocates protons. V-ATPase is responsible for acidifying and maintaining the pH of intracellular compartments and in some cell types, is targeted to the plasma membrane, where it is responsible for acidifying the extracellular environment. Subunit C is necessary for the assembly of the catalytic sector of the enzyme and is likely to have a specific function in its catalytic activity.</text>
</comment>
<reference evidence="7 8" key="1">
    <citation type="journal article" date="2012" name="Genome Biol.">
        <title>The genome of the polar eukaryotic microalga coccomyxa subellipsoidea reveals traits of cold adaptation.</title>
        <authorList>
            <person name="Blanc G."/>
            <person name="Agarkova I."/>
            <person name="Grimwood J."/>
            <person name="Kuo A."/>
            <person name="Brueggeman A."/>
            <person name="Dunigan D."/>
            <person name="Gurnon J."/>
            <person name="Ladunga I."/>
            <person name="Lindquist E."/>
            <person name="Lucas S."/>
            <person name="Pangilinan J."/>
            <person name="Proschold T."/>
            <person name="Salamov A."/>
            <person name="Schmutz J."/>
            <person name="Weeks D."/>
            <person name="Yamada T."/>
            <person name="Claverie J.M."/>
            <person name="Grigoriev I."/>
            <person name="Van Etten J."/>
            <person name="Lomsadze A."/>
            <person name="Borodovsky M."/>
        </authorList>
    </citation>
    <scope>NUCLEOTIDE SEQUENCE [LARGE SCALE GENOMIC DNA]</scope>
    <source>
        <strain evidence="7 8">C-169</strain>
    </source>
</reference>
<dbReference type="FunFam" id="3.30.70.100:FF:000002">
    <property type="entry name" value="V-type proton ATPase subunit C"/>
    <property type="match status" value="1"/>
</dbReference>
<dbReference type="SUPFAM" id="SSF118203">
    <property type="entry name" value="Vacuolar ATP synthase subunit C"/>
    <property type="match status" value="1"/>
</dbReference>
<dbReference type="GeneID" id="17045445"/>
<dbReference type="GO" id="GO:0000221">
    <property type="term" value="C:vacuolar proton-transporting V-type ATPase, V1 domain"/>
    <property type="evidence" value="ECO:0007669"/>
    <property type="project" value="TreeGrafter"/>
</dbReference>
<dbReference type="Gene3D" id="3.30.70.100">
    <property type="match status" value="1"/>
</dbReference>
<dbReference type="Gene3D" id="3.30.70.1180">
    <property type="entry name" value="Vacuolar atp synthase subunit c, domain 1"/>
    <property type="match status" value="1"/>
</dbReference>
<evidence type="ECO:0000256" key="5">
    <source>
        <dbReference type="ARBA" id="ARBA00025445"/>
    </source>
</evidence>
<organism evidence="7 8">
    <name type="scientific">Coccomyxa subellipsoidea (strain C-169)</name>
    <name type="common">Green microalga</name>
    <dbReference type="NCBI Taxonomy" id="574566"/>
    <lineage>
        <taxon>Eukaryota</taxon>
        <taxon>Viridiplantae</taxon>
        <taxon>Chlorophyta</taxon>
        <taxon>core chlorophytes</taxon>
        <taxon>Trebouxiophyceae</taxon>
        <taxon>Trebouxiophyceae incertae sedis</taxon>
        <taxon>Coccomyxaceae</taxon>
        <taxon>Coccomyxa</taxon>
        <taxon>Coccomyxa subellipsoidea</taxon>
    </lineage>
</organism>
<dbReference type="AlphaFoldDB" id="I0Z9W1"/>
<evidence type="ECO:0000313" key="7">
    <source>
        <dbReference type="EMBL" id="EIE27430.1"/>
    </source>
</evidence>
<dbReference type="InterPro" id="IPR004907">
    <property type="entry name" value="ATPase_V1-cplx_csu"/>
</dbReference>
<dbReference type="eggNOG" id="KOG2909">
    <property type="taxonomic scope" value="Eukaryota"/>
</dbReference>
<dbReference type="STRING" id="574566.I0Z9W1"/>
<dbReference type="EMBL" id="AGSI01000001">
    <property type="protein sequence ID" value="EIE27430.1"/>
    <property type="molecule type" value="Genomic_DNA"/>
</dbReference>
<keyword evidence="3 6" id="KW-0375">Hydrogen ion transport</keyword>
<dbReference type="KEGG" id="csl:COCSUDRAFT_64225"/>
<keyword evidence="8" id="KW-1185">Reference proteome</keyword>
<evidence type="ECO:0000256" key="6">
    <source>
        <dbReference type="RuleBase" id="RU364010"/>
    </source>
</evidence>
<comment type="similarity">
    <text evidence="1 6">Belongs to the V-ATPase C subunit family.</text>
</comment>
<dbReference type="Pfam" id="PF03223">
    <property type="entry name" value="V-ATPase_C"/>
    <property type="match status" value="1"/>
</dbReference>
<dbReference type="Proteomes" id="UP000007264">
    <property type="component" value="Unassembled WGS sequence"/>
</dbReference>
<dbReference type="OrthoDB" id="6605928at2759"/>
<dbReference type="PANTHER" id="PTHR10137:SF0">
    <property type="entry name" value="V-TYPE PROTON ATPASE SUBUNIT C"/>
    <property type="match status" value="1"/>
</dbReference>
<comment type="function">
    <text evidence="5">Subunit of the peripheral V1 complex of vacuolar ATPase. Subunit C is necessary for the assembly of the catalytic sector of the enzyme and is likely to have a specific function in its catalytic activity. V-ATPase is responsible for acidifying a variety of intracellular compartments in eukaryotic cells.</text>
</comment>
<dbReference type="RefSeq" id="XP_005651974.1">
    <property type="nucleotide sequence ID" value="XM_005651917.1"/>
</dbReference>
<evidence type="ECO:0000256" key="2">
    <source>
        <dbReference type="ARBA" id="ARBA00022448"/>
    </source>
</evidence>
<name>I0Z9W1_COCSC</name>
<accession>I0Z9W1</accession>
<evidence type="ECO:0000256" key="3">
    <source>
        <dbReference type="ARBA" id="ARBA00022781"/>
    </source>
</evidence>
<comment type="subunit">
    <text evidence="6">V-ATPase is a heteromultimeric enzyme composed of a peripheral catalytic V1 complex (components A to H) attached to an integral membrane V0 proton pore complex.</text>
</comment>
<evidence type="ECO:0000313" key="8">
    <source>
        <dbReference type="Proteomes" id="UP000007264"/>
    </source>
</evidence>
<sequence length="372" mass="41842">MYWLVSLPLLESEDRSWTLVQNKTTYENDYSINFKFAIPDLRVGTLDSLMVLSDDLVKVNALVESVVNKIRRQLFDMGSGRAEDFQEVSVEGVSPDQYLERFSWNEAKYPPRRPLSETVSAITETIQRLEDDLKVRMSEYNQLKGLVTAAARKQTGSLAVRDLTGLVKADDAVNTENLITLFAVVTKQDKSEWLSTYETLSDFVVPRSSKLIFEDQDYSLFSVTLFKRVADSFKAAARSKGYQVRDYEFDQELQENQSEAAKTLKANADSKRSQLEQWSASAYGEAFSAWIHICAIRLFVESILRYGLPPKFLAVLLKPNQKNTTKLRKLLASLFGSSGTSQYFDGEAGATGGLAGESEMYPYVSFTVSVDG</sequence>
<dbReference type="PANTHER" id="PTHR10137">
    <property type="entry name" value="V-TYPE PROTON ATPASE SUBUNIT C"/>
    <property type="match status" value="1"/>
</dbReference>